<dbReference type="AlphaFoldDB" id="A0A6A5KKD9"/>
<keyword evidence="2" id="KW-1185">Reference proteome</keyword>
<reference evidence="1" key="1">
    <citation type="submission" date="2020-01" db="EMBL/GenBank/DDBJ databases">
        <authorList>
            <consortium name="DOE Joint Genome Institute"/>
            <person name="Haridas S."/>
            <person name="Albert R."/>
            <person name="Binder M."/>
            <person name="Bloem J."/>
            <person name="Labutti K."/>
            <person name="Salamov A."/>
            <person name="Andreopoulos B."/>
            <person name="Baker S.E."/>
            <person name="Barry K."/>
            <person name="Bills G."/>
            <person name="Bluhm B.H."/>
            <person name="Cannon C."/>
            <person name="Castanera R."/>
            <person name="Culley D.E."/>
            <person name="Daum C."/>
            <person name="Ezra D."/>
            <person name="Gonzalez J.B."/>
            <person name="Henrissat B."/>
            <person name="Kuo A."/>
            <person name="Liang C."/>
            <person name="Lipzen A."/>
            <person name="Lutzoni F."/>
            <person name="Magnuson J."/>
            <person name="Mondo S."/>
            <person name="Nolan M."/>
            <person name="Ohm R."/>
            <person name="Pangilinan J."/>
            <person name="Park H.-J."/>
            <person name="Ramirez L."/>
            <person name="Alfaro M."/>
            <person name="Sun H."/>
            <person name="Tritt A."/>
            <person name="Yoshinaga Y."/>
            <person name="Zwiers L.-H."/>
            <person name="Turgeon B.G."/>
            <person name="Goodwin S.B."/>
            <person name="Spatafora J.W."/>
            <person name="Crous P.W."/>
            <person name="Grigoriev I.V."/>
        </authorList>
    </citation>
    <scope>NUCLEOTIDE SEQUENCE</scope>
    <source>
        <strain evidence="1">P77</strain>
    </source>
</reference>
<dbReference type="Proteomes" id="UP000800040">
    <property type="component" value="Unassembled WGS sequence"/>
</dbReference>
<protein>
    <submittedName>
        <fullName evidence="1">Uncharacterized protein</fullName>
    </submittedName>
</protein>
<evidence type="ECO:0000313" key="2">
    <source>
        <dbReference type="Proteomes" id="UP000800040"/>
    </source>
</evidence>
<evidence type="ECO:0000313" key="1">
    <source>
        <dbReference type="EMBL" id="KAF1836570.1"/>
    </source>
</evidence>
<gene>
    <name evidence="1" type="ORF">BDW02DRAFT_216480</name>
</gene>
<proteinExistence type="predicted"/>
<name>A0A6A5KKD9_9PLEO</name>
<sequence length="108" mass="11860">MHDSRQIPSNAPLSCWLRRHAADLRSLPLLLLPSRAAAGLPPRRPWALKAPGHVIGPLLHLRAAAELETAGHTWRAHGSAVLYLSGTCLSLIQPITRHLCQVPCGWCW</sequence>
<organism evidence="1 2">
    <name type="scientific">Decorospora gaudefroyi</name>
    <dbReference type="NCBI Taxonomy" id="184978"/>
    <lineage>
        <taxon>Eukaryota</taxon>
        <taxon>Fungi</taxon>
        <taxon>Dikarya</taxon>
        <taxon>Ascomycota</taxon>
        <taxon>Pezizomycotina</taxon>
        <taxon>Dothideomycetes</taxon>
        <taxon>Pleosporomycetidae</taxon>
        <taxon>Pleosporales</taxon>
        <taxon>Pleosporineae</taxon>
        <taxon>Pleosporaceae</taxon>
        <taxon>Decorospora</taxon>
    </lineage>
</organism>
<dbReference type="EMBL" id="ML975271">
    <property type="protein sequence ID" value="KAF1836570.1"/>
    <property type="molecule type" value="Genomic_DNA"/>
</dbReference>
<accession>A0A6A5KKD9</accession>